<evidence type="ECO:0000313" key="2">
    <source>
        <dbReference type="EMBL" id="CAG2069450.1"/>
    </source>
</evidence>
<proteinExistence type="predicted"/>
<dbReference type="EMBL" id="CAJPIN010140870">
    <property type="protein sequence ID" value="CAG2069450.1"/>
    <property type="molecule type" value="Genomic_DNA"/>
</dbReference>
<accession>A0ABN7PU01</accession>
<organism evidence="2 3">
    <name type="scientific">Timema podura</name>
    <name type="common">Walking stick</name>
    <dbReference type="NCBI Taxonomy" id="61482"/>
    <lineage>
        <taxon>Eukaryota</taxon>
        <taxon>Metazoa</taxon>
        <taxon>Ecdysozoa</taxon>
        <taxon>Arthropoda</taxon>
        <taxon>Hexapoda</taxon>
        <taxon>Insecta</taxon>
        <taxon>Pterygota</taxon>
        <taxon>Neoptera</taxon>
        <taxon>Polyneoptera</taxon>
        <taxon>Phasmatodea</taxon>
        <taxon>Timematodea</taxon>
        <taxon>Timematoidea</taxon>
        <taxon>Timematidae</taxon>
        <taxon>Timema</taxon>
    </lineage>
</organism>
<comment type="caution">
    <text evidence="2">The sequence shown here is derived from an EMBL/GenBank/DDBJ whole genome shotgun (WGS) entry which is preliminary data.</text>
</comment>
<keyword evidence="1" id="KW-0472">Membrane</keyword>
<name>A0ABN7PU01_TIMPD</name>
<reference evidence="2" key="1">
    <citation type="submission" date="2021-03" db="EMBL/GenBank/DDBJ databases">
        <authorList>
            <person name="Tran Van P."/>
        </authorList>
    </citation>
    <scope>NUCLEOTIDE SEQUENCE</scope>
</reference>
<evidence type="ECO:0008006" key="4">
    <source>
        <dbReference type="Google" id="ProtNLM"/>
    </source>
</evidence>
<feature type="transmembrane region" description="Helical" evidence="1">
    <location>
        <begin position="40"/>
        <end position="56"/>
    </location>
</feature>
<dbReference type="Proteomes" id="UP001153148">
    <property type="component" value="Unassembled WGS sequence"/>
</dbReference>
<keyword evidence="3" id="KW-1185">Reference proteome</keyword>
<keyword evidence="1" id="KW-1133">Transmembrane helix</keyword>
<evidence type="ECO:0000256" key="1">
    <source>
        <dbReference type="SAM" id="Phobius"/>
    </source>
</evidence>
<gene>
    <name evidence="2" type="ORF">TPAB3V08_LOCUS16392</name>
</gene>
<sequence>MGSCCSGGDKVEPVTGLDSTATSKFVDDVEKNKNRKCTDIFFLILLFGFIVSLVRTI</sequence>
<keyword evidence="1" id="KW-0812">Transmembrane</keyword>
<evidence type="ECO:0000313" key="3">
    <source>
        <dbReference type="Proteomes" id="UP001153148"/>
    </source>
</evidence>
<protein>
    <recommendedName>
        <fullName evidence="4">Transmembrane protein</fullName>
    </recommendedName>
</protein>